<reference evidence="5" key="1">
    <citation type="submission" date="2020-12" db="EMBL/GenBank/DDBJ databases">
        <title>Antrihabitans popcorni sp. nov. and Antrihabitans auranticaus sp. nov., isolated from a larva cave.</title>
        <authorList>
            <person name="Lee S.D."/>
            <person name="Kim I.S."/>
        </authorList>
    </citation>
    <scope>NUCLEOTIDE SEQUENCE</scope>
    <source>
        <strain evidence="5">YC3-6</strain>
    </source>
</reference>
<evidence type="ECO:0000256" key="1">
    <source>
        <dbReference type="ARBA" id="ARBA00022741"/>
    </source>
</evidence>
<keyword evidence="2" id="KW-0067">ATP-binding</keyword>
<dbReference type="Pfam" id="PF00012">
    <property type="entry name" value="HSP70"/>
    <property type="match status" value="1"/>
</dbReference>
<dbReference type="AlphaFoldDB" id="A0A934NQH5"/>
<keyword evidence="6" id="KW-1185">Reference proteome</keyword>
<dbReference type="PANTHER" id="PTHR42749">
    <property type="entry name" value="CELL SHAPE-DETERMINING PROTEIN MREB"/>
    <property type="match status" value="1"/>
</dbReference>
<organism evidence="5 6">
    <name type="scientific">Antrihabitans stalagmiti</name>
    <dbReference type="NCBI Taxonomy" id="2799499"/>
    <lineage>
        <taxon>Bacteria</taxon>
        <taxon>Bacillati</taxon>
        <taxon>Actinomycetota</taxon>
        <taxon>Actinomycetes</taxon>
        <taxon>Mycobacteriales</taxon>
        <taxon>Nocardiaceae</taxon>
        <taxon>Antrihabitans</taxon>
    </lineage>
</organism>
<evidence type="ECO:0000313" key="6">
    <source>
        <dbReference type="Proteomes" id="UP000655868"/>
    </source>
</evidence>
<feature type="region of interest" description="Disordered" evidence="4">
    <location>
        <begin position="339"/>
        <end position="438"/>
    </location>
</feature>
<keyword evidence="1" id="KW-0547">Nucleotide-binding</keyword>
<name>A0A934NQH5_9NOCA</name>
<dbReference type="InterPro" id="IPR013126">
    <property type="entry name" value="Hsp_70_fam"/>
</dbReference>
<gene>
    <name evidence="5" type="ORF">JGU71_11285</name>
</gene>
<sequence>MSSVLGVSVGAGAIRMARPFSDPSVGKGRYDGFALQAVDVGRLRAEELTAESIGVALESGGPIDATGIAYRSEQQAKGLRAAMATQRLGNYQLVPEIAASLEFLRSTGDIQGFSTVAVYDLGSSGLSITIVDTDRGDVRYAERTSEISGDYFDSLIREQQIASGRTDAPQSPVEFAALDVLCKDAKEQLSESTAVAIPSNGGLVLLTRDNFEALVTLAVESSARMTRDVIMRSDRHVQAIVVIGGGARIPLVREVLHRWLHVPVIVPESPESVSARGAALLARPVADRRDDLPTAPVWLTAPAKPGRKREISGAGLAASSLAVIAAIGLALGYGSQMLEPGSNDGGPTTTLPTTPPRTTTLEPSNAVAPIATTLPPTTTTTVEAPPVFQQEEGPPPPPPPPPPPSIEIPGLPPILIPTLPPPPPFQMPQIPPLPFPIP</sequence>
<dbReference type="InterPro" id="IPR043129">
    <property type="entry name" value="ATPase_NBD"/>
</dbReference>
<dbReference type="GO" id="GO:0140662">
    <property type="term" value="F:ATP-dependent protein folding chaperone"/>
    <property type="evidence" value="ECO:0007669"/>
    <property type="project" value="InterPro"/>
</dbReference>
<comment type="caution">
    <text evidence="5">The sequence shown here is derived from an EMBL/GenBank/DDBJ whole genome shotgun (WGS) entry which is preliminary data.</text>
</comment>
<dbReference type="SUPFAM" id="SSF53067">
    <property type="entry name" value="Actin-like ATPase domain"/>
    <property type="match status" value="1"/>
</dbReference>
<protein>
    <submittedName>
        <fullName evidence="5">Hsp70 family protein</fullName>
    </submittedName>
</protein>
<feature type="compositionally biased region" description="Low complexity" evidence="4">
    <location>
        <begin position="347"/>
        <end position="392"/>
    </location>
</feature>
<evidence type="ECO:0000256" key="4">
    <source>
        <dbReference type="SAM" id="MobiDB-lite"/>
    </source>
</evidence>
<proteinExistence type="predicted"/>
<dbReference type="Gene3D" id="3.90.640.10">
    <property type="entry name" value="Actin, Chain A, domain 4"/>
    <property type="match status" value="1"/>
</dbReference>
<dbReference type="GO" id="GO:0005524">
    <property type="term" value="F:ATP binding"/>
    <property type="evidence" value="ECO:0007669"/>
    <property type="project" value="UniProtKB-KW"/>
</dbReference>
<evidence type="ECO:0000256" key="2">
    <source>
        <dbReference type="ARBA" id="ARBA00022840"/>
    </source>
</evidence>
<evidence type="ECO:0000256" key="3">
    <source>
        <dbReference type="ARBA" id="ARBA00023186"/>
    </source>
</evidence>
<evidence type="ECO:0000313" key="5">
    <source>
        <dbReference type="EMBL" id="MBJ8339469.1"/>
    </source>
</evidence>
<dbReference type="RefSeq" id="WP_199704218.1">
    <property type="nucleotide sequence ID" value="NZ_JAEMNV010000003.1"/>
</dbReference>
<dbReference type="PANTHER" id="PTHR42749:SF1">
    <property type="entry name" value="CELL SHAPE-DETERMINING PROTEIN MREB"/>
    <property type="match status" value="1"/>
</dbReference>
<dbReference type="EMBL" id="JAEMNV010000003">
    <property type="protein sequence ID" value="MBJ8339469.1"/>
    <property type="molecule type" value="Genomic_DNA"/>
</dbReference>
<accession>A0A934NQH5</accession>
<feature type="compositionally biased region" description="Pro residues" evidence="4">
    <location>
        <begin position="393"/>
        <end position="438"/>
    </location>
</feature>
<dbReference type="Proteomes" id="UP000655868">
    <property type="component" value="Unassembled WGS sequence"/>
</dbReference>
<keyword evidence="3" id="KW-0143">Chaperone</keyword>
<dbReference type="Gene3D" id="3.30.420.40">
    <property type="match status" value="2"/>
</dbReference>